<sequence length="128" mass="14749">YPPSISYTTITLSINHLLATLFLLLSLSRLASIKTLYTRVLAPLRVYGRSAFFFYVMHFYVYIGMRFLLTAMGFIKGDFGFFGSQEGNLPDAGFWCLWVVGLVLLYFMCERYGRFKMGTGADSLWRLF</sequence>
<feature type="transmembrane region" description="Helical" evidence="1">
    <location>
        <begin position="12"/>
        <end position="31"/>
    </location>
</feature>
<reference evidence="2" key="1">
    <citation type="submission" date="2020-05" db="EMBL/GenBank/DDBJ databases">
        <title>Phylogenomic resolution of chytrid fungi.</title>
        <authorList>
            <person name="Stajich J.E."/>
            <person name="Amses K."/>
            <person name="Simmons R."/>
            <person name="Seto K."/>
            <person name="Myers J."/>
            <person name="Bonds A."/>
            <person name="Quandt C.A."/>
            <person name="Barry K."/>
            <person name="Liu P."/>
            <person name="Grigoriev I."/>
            <person name="Longcore J.E."/>
            <person name="James T.Y."/>
        </authorList>
    </citation>
    <scope>NUCLEOTIDE SEQUENCE</scope>
    <source>
        <strain evidence="2">JEL0318</strain>
    </source>
</reference>
<keyword evidence="1" id="KW-0472">Membrane</keyword>
<dbReference type="EMBL" id="JADGJD010002904">
    <property type="protein sequence ID" value="KAJ3027266.1"/>
    <property type="molecule type" value="Genomic_DNA"/>
</dbReference>
<feature type="transmembrane region" description="Helical" evidence="1">
    <location>
        <begin position="52"/>
        <end position="72"/>
    </location>
</feature>
<accession>A0AAD5WVX8</accession>
<proteinExistence type="predicted"/>
<name>A0AAD5WVX8_9FUNG</name>
<keyword evidence="3" id="KW-1185">Reference proteome</keyword>
<feature type="non-terminal residue" evidence="2">
    <location>
        <position position="1"/>
    </location>
</feature>
<dbReference type="PANTHER" id="PTHR40407">
    <property type="entry name" value="MEMBRANE PROTEIN-LIKE PROTEIN"/>
    <property type="match status" value="1"/>
</dbReference>
<gene>
    <name evidence="2" type="ORF">HK097_006201</name>
</gene>
<evidence type="ECO:0000313" key="2">
    <source>
        <dbReference type="EMBL" id="KAJ3027266.1"/>
    </source>
</evidence>
<protein>
    <submittedName>
        <fullName evidence="2">Uncharacterized protein</fullName>
    </submittedName>
</protein>
<dbReference type="PANTHER" id="PTHR40407:SF1">
    <property type="entry name" value="HEPARAN-ALPHA-GLUCOSAMINIDE N-ACETYLTRANSFERASE CATALYTIC DOMAIN-CONTAINING PROTEIN"/>
    <property type="match status" value="1"/>
</dbReference>
<dbReference type="AlphaFoldDB" id="A0AAD5WVX8"/>
<evidence type="ECO:0000256" key="1">
    <source>
        <dbReference type="SAM" id="Phobius"/>
    </source>
</evidence>
<feature type="transmembrane region" description="Helical" evidence="1">
    <location>
        <begin position="92"/>
        <end position="109"/>
    </location>
</feature>
<organism evidence="2 3">
    <name type="scientific">Rhizophlyctis rosea</name>
    <dbReference type="NCBI Taxonomy" id="64517"/>
    <lineage>
        <taxon>Eukaryota</taxon>
        <taxon>Fungi</taxon>
        <taxon>Fungi incertae sedis</taxon>
        <taxon>Chytridiomycota</taxon>
        <taxon>Chytridiomycota incertae sedis</taxon>
        <taxon>Chytridiomycetes</taxon>
        <taxon>Rhizophlyctidales</taxon>
        <taxon>Rhizophlyctidaceae</taxon>
        <taxon>Rhizophlyctis</taxon>
    </lineage>
</organism>
<dbReference type="Proteomes" id="UP001212841">
    <property type="component" value="Unassembled WGS sequence"/>
</dbReference>
<evidence type="ECO:0000313" key="3">
    <source>
        <dbReference type="Proteomes" id="UP001212841"/>
    </source>
</evidence>
<keyword evidence="1" id="KW-0812">Transmembrane</keyword>
<comment type="caution">
    <text evidence="2">The sequence shown here is derived from an EMBL/GenBank/DDBJ whole genome shotgun (WGS) entry which is preliminary data.</text>
</comment>
<keyword evidence="1" id="KW-1133">Transmembrane helix</keyword>